<dbReference type="FunFam" id="3.30.160.60:FF:001498">
    <property type="entry name" value="Zinc finger protein 404"/>
    <property type="match status" value="1"/>
</dbReference>
<evidence type="ECO:0000259" key="12">
    <source>
        <dbReference type="PROSITE" id="PS50157"/>
    </source>
</evidence>
<feature type="domain" description="C2H2-type" evidence="12">
    <location>
        <begin position="344"/>
        <end position="371"/>
    </location>
</feature>
<dbReference type="SUPFAM" id="SSF109640">
    <property type="entry name" value="KRAB domain (Kruppel-associated box)"/>
    <property type="match status" value="1"/>
</dbReference>
<accession>A0AA40LRB1</accession>
<evidence type="ECO:0000256" key="9">
    <source>
        <dbReference type="ARBA" id="ARBA00023242"/>
    </source>
</evidence>
<keyword evidence="9" id="KW-0539">Nucleus</keyword>
<feature type="domain" description="C2H2-type" evidence="12">
    <location>
        <begin position="484"/>
        <end position="511"/>
    </location>
</feature>
<feature type="region of interest" description="Disordered" evidence="11">
    <location>
        <begin position="1"/>
        <end position="60"/>
    </location>
</feature>
<evidence type="ECO:0000256" key="8">
    <source>
        <dbReference type="ARBA" id="ARBA00023163"/>
    </source>
</evidence>
<evidence type="ECO:0000313" key="14">
    <source>
        <dbReference type="EMBL" id="KAK1342795.1"/>
    </source>
</evidence>
<dbReference type="InterPro" id="IPR050758">
    <property type="entry name" value="Znf_C2H2-type"/>
</dbReference>
<dbReference type="InterPro" id="IPR036236">
    <property type="entry name" value="Znf_C2H2_sf"/>
</dbReference>
<keyword evidence="15" id="KW-1185">Reference proteome</keyword>
<feature type="domain" description="C2H2-type" evidence="12">
    <location>
        <begin position="456"/>
        <end position="483"/>
    </location>
</feature>
<keyword evidence="4" id="KW-0677">Repeat</keyword>
<dbReference type="FunFam" id="3.30.160.60:FF:002971">
    <property type="entry name" value="Zinc finger protein"/>
    <property type="match status" value="1"/>
</dbReference>
<reference evidence="14" key="1">
    <citation type="submission" date="2023-06" db="EMBL/GenBank/DDBJ databases">
        <title>Reference genome for the Northern bat (Eptesicus nilssonii), a most northern bat species.</title>
        <authorList>
            <person name="Laine V.N."/>
            <person name="Pulliainen A.T."/>
            <person name="Lilley T.M."/>
        </authorList>
    </citation>
    <scope>NUCLEOTIDE SEQUENCE</scope>
    <source>
        <strain evidence="14">BLF_Eptnil</strain>
        <tissue evidence="14">Kidney</tissue>
    </source>
</reference>
<organism evidence="14 15">
    <name type="scientific">Cnephaeus nilssonii</name>
    <name type="common">Northern bat</name>
    <name type="synonym">Eptesicus nilssonii</name>
    <dbReference type="NCBI Taxonomy" id="3371016"/>
    <lineage>
        <taxon>Eukaryota</taxon>
        <taxon>Metazoa</taxon>
        <taxon>Chordata</taxon>
        <taxon>Craniata</taxon>
        <taxon>Vertebrata</taxon>
        <taxon>Euteleostomi</taxon>
        <taxon>Mammalia</taxon>
        <taxon>Eutheria</taxon>
        <taxon>Laurasiatheria</taxon>
        <taxon>Chiroptera</taxon>
        <taxon>Yangochiroptera</taxon>
        <taxon>Vespertilionidae</taxon>
        <taxon>Cnephaeus</taxon>
    </lineage>
</organism>
<dbReference type="SMART" id="SM00349">
    <property type="entry name" value="KRAB"/>
    <property type="match status" value="1"/>
</dbReference>
<evidence type="ECO:0000256" key="6">
    <source>
        <dbReference type="ARBA" id="ARBA00022833"/>
    </source>
</evidence>
<feature type="domain" description="C2H2-type" evidence="12">
    <location>
        <begin position="428"/>
        <end position="455"/>
    </location>
</feature>
<feature type="domain" description="C2H2-type" evidence="12">
    <location>
        <begin position="316"/>
        <end position="343"/>
    </location>
</feature>
<dbReference type="EMBL" id="JAULJE010000005">
    <property type="protein sequence ID" value="KAK1342795.1"/>
    <property type="molecule type" value="Genomic_DNA"/>
</dbReference>
<dbReference type="GO" id="GO:0006355">
    <property type="term" value="P:regulation of DNA-templated transcription"/>
    <property type="evidence" value="ECO:0007669"/>
    <property type="project" value="InterPro"/>
</dbReference>
<evidence type="ECO:0000256" key="4">
    <source>
        <dbReference type="ARBA" id="ARBA00022737"/>
    </source>
</evidence>
<comment type="similarity">
    <text evidence="2">Belongs to the krueppel C2H2-type zinc-finger protein family.</text>
</comment>
<dbReference type="GO" id="GO:0005634">
    <property type="term" value="C:nucleus"/>
    <property type="evidence" value="ECO:0007669"/>
    <property type="project" value="UniProtKB-SubCell"/>
</dbReference>
<comment type="subcellular location">
    <subcellularLocation>
        <location evidence="1">Nucleus</location>
    </subcellularLocation>
</comment>
<dbReference type="AlphaFoldDB" id="A0AA40LRB1"/>
<keyword evidence="3" id="KW-0479">Metal-binding</keyword>
<dbReference type="InterPro" id="IPR013087">
    <property type="entry name" value="Znf_C2H2_type"/>
</dbReference>
<evidence type="ECO:0000259" key="13">
    <source>
        <dbReference type="PROSITE" id="PS50805"/>
    </source>
</evidence>
<evidence type="ECO:0000256" key="2">
    <source>
        <dbReference type="ARBA" id="ARBA00006991"/>
    </source>
</evidence>
<dbReference type="FunFam" id="3.30.160.60:FF:000156">
    <property type="entry name" value="Zinc finger protein 568"/>
    <property type="match status" value="1"/>
</dbReference>
<dbReference type="CDD" id="cd07765">
    <property type="entry name" value="KRAB_A-box"/>
    <property type="match status" value="1"/>
</dbReference>
<dbReference type="Pfam" id="PF01352">
    <property type="entry name" value="KRAB"/>
    <property type="match status" value="1"/>
</dbReference>
<dbReference type="Pfam" id="PF13465">
    <property type="entry name" value="zf-H2C2_2"/>
    <property type="match status" value="1"/>
</dbReference>
<feature type="domain" description="C2H2-type" evidence="12">
    <location>
        <begin position="372"/>
        <end position="399"/>
    </location>
</feature>
<feature type="domain" description="C2H2-type" evidence="12">
    <location>
        <begin position="400"/>
        <end position="427"/>
    </location>
</feature>
<dbReference type="FunFam" id="3.30.160.60:FF:000269">
    <property type="entry name" value="Zinc finger protein 287"/>
    <property type="match status" value="1"/>
</dbReference>
<evidence type="ECO:0000256" key="5">
    <source>
        <dbReference type="ARBA" id="ARBA00022771"/>
    </source>
</evidence>
<keyword evidence="5 10" id="KW-0863">Zinc-finger</keyword>
<dbReference type="PANTHER" id="PTHR23234">
    <property type="entry name" value="ZNF44 PROTEIN"/>
    <property type="match status" value="1"/>
</dbReference>
<dbReference type="Pfam" id="PF00096">
    <property type="entry name" value="zf-C2H2"/>
    <property type="match status" value="5"/>
</dbReference>
<evidence type="ECO:0000256" key="10">
    <source>
        <dbReference type="PROSITE-ProRule" id="PRU00042"/>
    </source>
</evidence>
<evidence type="ECO:0000256" key="7">
    <source>
        <dbReference type="ARBA" id="ARBA00023015"/>
    </source>
</evidence>
<name>A0AA40LRB1_CNENI</name>
<dbReference type="FunFam" id="3.30.160.60:FF:001530">
    <property type="entry name" value="Zinc finger protein 268"/>
    <property type="match status" value="1"/>
</dbReference>
<dbReference type="PROSITE" id="PS00028">
    <property type="entry name" value="ZINC_FINGER_C2H2_1"/>
    <property type="match status" value="7"/>
</dbReference>
<dbReference type="SMART" id="SM00355">
    <property type="entry name" value="ZnF_C2H2"/>
    <property type="match status" value="7"/>
</dbReference>
<dbReference type="FunFam" id="3.30.160.60:FF:002254">
    <property type="entry name" value="Zinc finger protein 540"/>
    <property type="match status" value="2"/>
</dbReference>
<dbReference type="InterPro" id="IPR001909">
    <property type="entry name" value="KRAB"/>
</dbReference>
<sequence length="541" mass="60890">MGAGLLTSWSQLHPDPGAHGLTRTQGRVASPGSRGPQPRPDPGPSLTRIQGHTASPGPGIQLHPDPGDLVTFEEVAVDFSQEEWALLNSAQKILYRDVMMENFRNLASVAGYHLCKYSLIIEVEQEELRPGKRRILQGACSVSGWATQLKSKHAIPMQNVPGEKTSNGIKMAPTHPGEKPLEFGHCGKFFRKNCHLICTRYCKGQKCYKYKEYRKDFDHFLTLRSHMRTHSEDNISEFIDCGRVFNLESSCREHSRTLIGEKSSECNQCLLSFSLHSSFPVHVQKPVGEKLCKCSDYGQRPSLSVHKNSCTEEGSSKCGKHGKVFTGPLSLQKCARLHTAEKPYECSDCGKIFIFHSSLKKHVRSHTGEKPYECNHCGKFFSQSSHLNVHKRTHTGEKPYDCKECGKAFTVPSSLQKHMRTHTGEKPYECSDCGKAFIDQSSLKKHRRSHTGEKPYECDQCGKSFSTGSYLIVHKRMHTGEKTYECKECGKAFRNSSCLRVHVRTHTGEKPYKCIHCGKAFSTSTNLIMHKRIHTGQNFKN</sequence>
<dbReference type="GO" id="GO:0008270">
    <property type="term" value="F:zinc ion binding"/>
    <property type="evidence" value="ECO:0007669"/>
    <property type="project" value="UniProtKB-KW"/>
</dbReference>
<keyword evidence="7" id="KW-0805">Transcription regulation</keyword>
<dbReference type="SUPFAM" id="SSF57667">
    <property type="entry name" value="beta-beta-alpha zinc fingers"/>
    <property type="match status" value="6"/>
</dbReference>
<dbReference type="PANTHER" id="PTHR23234:SF10">
    <property type="entry name" value="RIKEN CDNA 6720489N17 GENE-RELATED"/>
    <property type="match status" value="1"/>
</dbReference>
<evidence type="ECO:0000256" key="3">
    <source>
        <dbReference type="ARBA" id="ARBA00022723"/>
    </source>
</evidence>
<dbReference type="PROSITE" id="PS50805">
    <property type="entry name" value="KRAB"/>
    <property type="match status" value="1"/>
</dbReference>
<proteinExistence type="inferred from homology"/>
<feature type="domain" description="C2H2-type" evidence="12">
    <location>
        <begin position="512"/>
        <end position="539"/>
    </location>
</feature>
<keyword evidence="8" id="KW-0804">Transcription</keyword>
<feature type="domain" description="KRAB" evidence="13">
    <location>
        <begin position="70"/>
        <end position="142"/>
    </location>
</feature>
<evidence type="ECO:0000256" key="1">
    <source>
        <dbReference type="ARBA" id="ARBA00004123"/>
    </source>
</evidence>
<evidence type="ECO:0008006" key="16">
    <source>
        <dbReference type="Google" id="ProtNLM"/>
    </source>
</evidence>
<comment type="caution">
    <text evidence="14">The sequence shown here is derived from an EMBL/GenBank/DDBJ whole genome shotgun (WGS) entry which is preliminary data.</text>
</comment>
<gene>
    <name evidence="14" type="ORF">QTO34_015562</name>
</gene>
<dbReference type="Gene3D" id="3.30.160.60">
    <property type="entry name" value="Classic Zinc Finger"/>
    <property type="match status" value="8"/>
</dbReference>
<dbReference type="Gene3D" id="6.10.140.140">
    <property type="match status" value="1"/>
</dbReference>
<protein>
    <recommendedName>
        <fullName evidence="16">Zinc finger protein 177</fullName>
    </recommendedName>
</protein>
<evidence type="ECO:0000313" key="15">
    <source>
        <dbReference type="Proteomes" id="UP001177744"/>
    </source>
</evidence>
<dbReference type="Proteomes" id="UP001177744">
    <property type="component" value="Unassembled WGS sequence"/>
</dbReference>
<dbReference type="InterPro" id="IPR036051">
    <property type="entry name" value="KRAB_dom_sf"/>
</dbReference>
<keyword evidence="6" id="KW-0862">Zinc</keyword>
<evidence type="ECO:0000256" key="11">
    <source>
        <dbReference type="SAM" id="MobiDB-lite"/>
    </source>
</evidence>
<dbReference type="PROSITE" id="PS50157">
    <property type="entry name" value="ZINC_FINGER_C2H2_2"/>
    <property type="match status" value="8"/>
</dbReference>